<dbReference type="PANTHER" id="PTHR37534:SF9">
    <property type="entry name" value="ZN(II)2CYS6 TRANSCRIPTION FACTOR (EUROFUNG)"/>
    <property type="match status" value="1"/>
</dbReference>
<feature type="compositionally biased region" description="Basic residues" evidence="2">
    <location>
        <begin position="17"/>
        <end position="28"/>
    </location>
</feature>
<dbReference type="EMBL" id="CABFNS010000826">
    <property type="protein sequence ID" value="VUC30959.1"/>
    <property type="molecule type" value="Genomic_DNA"/>
</dbReference>
<proteinExistence type="predicted"/>
<dbReference type="InterPro" id="IPR001138">
    <property type="entry name" value="Zn2Cys6_DnaBD"/>
</dbReference>
<evidence type="ECO:0000313" key="5">
    <source>
        <dbReference type="Proteomes" id="UP000766486"/>
    </source>
</evidence>
<dbReference type="CDD" id="cd00067">
    <property type="entry name" value="GAL4"/>
    <property type="match status" value="1"/>
</dbReference>
<keyword evidence="1" id="KW-0539">Nucleus</keyword>
<dbReference type="PROSITE" id="PS00463">
    <property type="entry name" value="ZN2_CY6_FUNGAL_1"/>
    <property type="match status" value="1"/>
</dbReference>
<dbReference type="Pfam" id="PF00172">
    <property type="entry name" value="Zn_clus"/>
    <property type="match status" value="1"/>
</dbReference>
<evidence type="ECO:0000256" key="1">
    <source>
        <dbReference type="ARBA" id="ARBA00023242"/>
    </source>
</evidence>
<feature type="region of interest" description="Disordered" evidence="2">
    <location>
        <begin position="164"/>
        <end position="184"/>
    </location>
</feature>
<protein>
    <recommendedName>
        <fullName evidence="3">Zn(2)-C6 fungal-type domain-containing protein</fullName>
    </recommendedName>
</protein>
<evidence type="ECO:0000259" key="3">
    <source>
        <dbReference type="PROSITE" id="PS50048"/>
    </source>
</evidence>
<name>A0ABY6ULS7_BIOOC</name>
<dbReference type="SMART" id="SM00066">
    <property type="entry name" value="GAL4"/>
    <property type="match status" value="1"/>
</dbReference>
<feature type="region of interest" description="Disordered" evidence="2">
    <location>
        <begin position="118"/>
        <end position="137"/>
    </location>
</feature>
<sequence length="711" mass="79783">MRRSNTDGQKRGERKTPGRGRAAKRSRKGCPECRRRKIKCDEKQPRCGQCERRNGNCHLKDSIFKQHVFSPVEVSPVDTAQSPNVELNTQSDAPAFDLQTDLEQQSAIVASDELALITPDNASDTPRPHTLPPPGTLPSSLFSTVPITFLHNSDDLLFGHQYGNISTPSPSQAPHSEEGSWHRDVVDTFPNPQTITDDDAQEPTVESLKDTQQELFLLRHYSECIAPWMDLLYRYEVFSREVLTLAREHSILRYAACAVAAKQLGQMNHPIPALCGKIQQNIATRCFRGRSGFIWYGIKYYEKAIRTLVKSITPKDHQAPHIGQTQAGDDHASPAVSLSQGDLMVRAEGEDPIVRLLGTCILIQYEALSANRDAWSGHLTGFSKLLDLIDAGQLLGHHPIFEQVYPWTKSIMEVKAGFWNFVANDLEQSFVAHRQTRVDTENLALWRNMGLLIEDDGSLSLFDGQYSLSTTPEHARDKVLSYTLIRLLCKLIDYVAPIPPMGQLPTQGSPSSLDPTRDKFVHLESQFDNWYRILSPSFHPDGKFSTTGGDLRMPKGSGLFNSALWFSNDLCSTTMMYYHMARMLLIIHRPVGLLSKDHDLANTPPVDLLSAFREMEKGLKVHASEVIAIVRGNPCDAVKLRSIQPLYLAGRSCTTIGDRRMLVDMFRDIQDGLGIATGYRVEALLREWGTSYEELETQPWPASEDHIVPQQ</sequence>
<feature type="domain" description="Zn(2)-C6 fungal-type" evidence="3">
    <location>
        <begin position="29"/>
        <end position="59"/>
    </location>
</feature>
<reference evidence="4 5" key="1">
    <citation type="submission" date="2019-06" db="EMBL/GenBank/DDBJ databases">
        <authorList>
            <person name="Broberg M."/>
        </authorList>
    </citation>
    <scope>NUCLEOTIDE SEQUENCE [LARGE SCALE GENOMIC DNA]</scope>
</reference>
<feature type="compositionally biased region" description="Basic and acidic residues" evidence="2">
    <location>
        <begin position="175"/>
        <end position="184"/>
    </location>
</feature>
<gene>
    <name evidence="4" type="ORF">CLO192961_LOCUS296309</name>
</gene>
<evidence type="ECO:0000313" key="4">
    <source>
        <dbReference type="EMBL" id="VUC30959.1"/>
    </source>
</evidence>
<dbReference type="InterPro" id="IPR036864">
    <property type="entry name" value="Zn2-C6_fun-type_DNA-bd_sf"/>
</dbReference>
<keyword evidence="5" id="KW-1185">Reference proteome</keyword>
<dbReference type="PANTHER" id="PTHR37534">
    <property type="entry name" value="TRANSCRIPTIONAL ACTIVATOR PROTEIN UGA3"/>
    <property type="match status" value="1"/>
</dbReference>
<dbReference type="SUPFAM" id="SSF57701">
    <property type="entry name" value="Zn2/Cys6 DNA-binding domain"/>
    <property type="match status" value="1"/>
</dbReference>
<organism evidence="4 5">
    <name type="scientific">Bionectria ochroleuca</name>
    <name type="common">Gliocladium roseum</name>
    <dbReference type="NCBI Taxonomy" id="29856"/>
    <lineage>
        <taxon>Eukaryota</taxon>
        <taxon>Fungi</taxon>
        <taxon>Dikarya</taxon>
        <taxon>Ascomycota</taxon>
        <taxon>Pezizomycotina</taxon>
        <taxon>Sordariomycetes</taxon>
        <taxon>Hypocreomycetidae</taxon>
        <taxon>Hypocreales</taxon>
        <taxon>Bionectriaceae</taxon>
        <taxon>Clonostachys</taxon>
    </lineage>
</organism>
<dbReference type="PROSITE" id="PS50048">
    <property type="entry name" value="ZN2_CY6_FUNGAL_2"/>
    <property type="match status" value="1"/>
</dbReference>
<feature type="compositionally biased region" description="Polar residues" evidence="2">
    <location>
        <begin position="164"/>
        <end position="174"/>
    </location>
</feature>
<evidence type="ECO:0000256" key="2">
    <source>
        <dbReference type="SAM" id="MobiDB-lite"/>
    </source>
</evidence>
<dbReference type="Proteomes" id="UP000766486">
    <property type="component" value="Unassembled WGS sequence"/>
</dbReference>
<accession>A0ABY6ULS7</accession>
<dbReference type="Gene3D" id="4.10.240.10">
    <property type="entry name" value="Zn(2)-C6 fungal-type DNA-binding domain"/>
    <property type="match status" value="1"/>
</dbReference>
<feature type="compositionally biased region" description="Basic and acidic residues" evidence="2">
    <location>
        <begin position="1"/>
        <end position="16"/>
    </location>
</feature>
<feature type="region of interest" description="Disordered" evidence="2">
    <location>
        <begin position="1"/>
        <end position="33"/>
    </location>
</feature>
<comment type="caution">
    <text evidence="4">The sequence shown here is derived from an EMBL/GenBank/DDBJ whole genome shotgun (WGS) entry which is preliminary data.</text>
</comment>